<dbReference type="Proteomes" id="UP001295684">
    <property type="component" value="Unassembled WGS sequence"/>
</dbReference>
<dbReference type="InterPro" id="IPR016163">
    <property type="entry name" value="Ald_DH_C"/>
</dbReference>
<feature type="transmembrane region" description="Helical" evidence="5">
    <location>
        <begin position="479"/>
        <end position="495"/>
    </location>
</feature>
<dbReference type="Gene3D" id="3.40.309.10">
    <property type="entry name" value="Aldehyde Dehydrogenase, Chain A, domain 2"/>
    <property type="match status" value="1"/>
</dbReference>
<comment type="similarity">
    <text evidence="1 3">Belongs to the aldehyde dehydrogenase family.</text>
</comment>
<dbReference type="GO" id="GO:0005737">
    <property type="term" value="C:cytoplasm"/>
    <property type="evidence" value="ECO:0007669"/>
    <property type="project" value="TreeGrafter"/>
</dbReference>
<name>A0AAD1UHA3_EUPCR</name>
<keyword evidence="2 3" id="KW-0560">Oxidoreductase</keyword>
<protein>
    <recommendedName>
        <fullName evidence="3">Aldehyde dehydrogenase</fullName>
    </recommendedName>
</protein>
<dbReference type="InterPro" id="IPR016161">
    <property type="entry name" value="Ald_DH/histidinol_DH"/>
</dbReference>
<dbReference type="Gene3D" id="3.40.605.10">
    <property type="entry name" value="Aldehyde Dehydrogenase, Chain A, domain 1"/>
    <property type="match status" value="1"/>
</dbReference>
<evidence type="ECO:0000313" key="8">
    <source>
        <dbReference type="Proteomes" id="UP001295684"/>
    </source>
</evidence>
<gene>
    <name evidence="7" type="ORF">ECRASSUSDP1_LOCUS6639</name>
</gene>
<comment type="caution">
    <text evidence="7">The sequence shown here is derived from an EMBL/GenBank/DDBJ whole genome shotgun (WGS) entry which is preliminary data.</text>
</comment>
<sequence>MKEDSPETVHEYFKDLRKAFYTDKTHDIKWRRKQLGQIILAFEEMKEEISVALEKDLGRDHFISLYQEITAIPNRAKEDSANLEYYMKPEKRDTPVLLAPAKSRMVYQPLGAVCIYGAWNYPFVTTFSPLICAVAAGNCALVKPSEMAPHSSAVMRTIVEKYLDNECFKVAEGGAEVSIACSQMQWDKICFTGSPQKGSLVAQAAAKNLVPCLLELGGKCTTIVDEDANAQFAGFKVMSSRLANSGQICTSPDYVLIHESKKDEFIESAKATIKDSYGEDPQKDVFYSRMINEFHTERVFKLCSGHGGKVVTGGKCDIKDRYMEPTIIENPSLDSEIMKEEIFGPILPVVTFKDFQEVIDHMHEREKPLAMYYFGSVFGEHKKILEERVQAGGMVVNDCVIHALNNRLAFGGVGQSGQGRYLGIDGFRNFSNQKAVLVKPTINIDSVNKMIMPPFTEEEKAKLMNMLTMPYYQSHAQKLLLAIALVLTILTYLFVL</sequence>
<keyword evidence="5" id="KW-1133">Transmembrane helix</keyword>
<feature type="active site" evidence="4">
    <location>
        <position position="215"/>
    </location>
</feature>
<evidence type="ECO:0000256" key="5">
    <source>
        <dbReference type="SAM" id="Phobius"/>
    </source>
</evidence>
<dbReference type="PANTHER" id="PTHR43570:SF16">
    <property type="entry name" value="ALDEHYDE DEHYDROGENASE TYPE III, ISOFORM Q"/>
    <property type="match status" value="1"/>
</dbReference>
<keyword evidence="5" id="KW-0812">Transmembrane</keyword>
<keyword evidence="8" id="KW-1185">Reference proteome</keyword>
<dbReference type="InterPro" id="IPR015590">
    <property type="entry name" value="Aldehyde_DH_dom"/>
</dbReference>
<evidence type="ECO:0000256" key="2">
    <source>
        <dbReference type="ARBA" id="ARBA00023002"/>
    </source>
</evidence>
<reference evidence="7" key="1">
    <citation type="submission" date="2023-07" db="EMBL/GenBank/DDBJ databases">
        <authorList>
            <consortium name="AG Swart"/>
            <person name="Singh M."/>
            <person name="Singh A."/>
            <person name="Seah K."/>
            <person name="Emmerich C."/>
        </authorList>
    </citation>
    <scope>NUCLEOTIDE SEQUENCE</scope>
    <source>
        <strain evidence="7">DP1</strain>
    </source>
</reference>
<dbReference type="InterPro" id="IPR012394">
    <property type="entry name" value="Aldehyde_DH_NAD(P)"/>
</dbReference>
<dbReference type="EMBL" id="CAMPGE010006445">
    <property type="protein sequence ID" value="CAI2365289.1"/>
    <property type="molecule type" value="Genomic_DNA"/>
</dbReference>
<dbReference type="InterPro" id="IPR016162">
    <property type="entry name" value="Ald_DH_N"/>
</dbReference>
<evidence type="ECO:0000256" key="4">
    <source>
        <dbReference type="PIRSR" id="PIRSR036492-1"/>
    </source>
</evidence>
<organism evidence="7 8">
    <name type="scientific">Euplotes crassus</name>
    <dbReference type="NCBI Taxonomy" id="5936"/>
    <lineage>
        <taxon>Eukaryota</taxon>
        <taxon>Sar</taxon>
        <taxon>Alveolata</taxon>
        <taxon>Ciliophora</taxon>
        <taxon>Intramacronucleata</taxon>
        <taxon>Spirotrichea</taxon>
        <taxon>Hypotrichia</taxon>
        <taxon>Euplotida</taxon>
        <taxon>Euplotidae</taxon>
        <taxon>Moneuplotes</taxon>
    </lineage>
</organism>
<keyword evidence="5" id="KW-0472">Membrane</keyword>
<evidence type="ECO:0000256" key="1">
    <source>
        <dbReference type="ARBA" id="ARBA00009986"/>
    </source>
</evidence>
<evidence type="ECO:0000313" key="7">
    <source>
        <dbReference type="EMBL" id="CAI2365289.1"/>
    </source>
</evidence>
<evidence type="ECO:0000259" key="6">
    <source>
        <dbReference type="Pfam" id="PF00171"/>
    </source>
</evidence>
<feature type="domain" description="Aldehyde dehydrogenase" evidence="6">
    <location>
        <begin position="5"/>
        <end position="436"/>
    </location>
</feature>
<evidence type="ECO:0000256" key="3">
    <source>
        <dbReference type="PIRNR" id="PIRNR036492"/>
    </source>
</evidence>
<dbReference type="PIRSF" id="PIRSF036492">
    <property type="entry name" value="ALDH"/>
    <property type="match status" value="1"/>
</dbReference>
<dbReference type="AlphaFoldDB" id="A0AAD1UHA3"/>
<dbReference type="SUPFAM" id="SSF53720">
    <property type="entry name" value="ALDH-like"/>
    <property type="match status" value="1"/>
</dbReference>
<feature type="active site" evidence="4">
    <location>
        <position position="249"/>
    </location>
</feature>
<accession>A0AAD1UHA3</accession>
<proteinExistence type="inferred from homology"/>
<dbReference type="Pfam" id="PF00171">
    <property type="entry name" value="Aldedh"/>
    <property type="match status" value="1"/>
</dbReference>
<dbReference type="PANTHER" id="PTHR43570">
    <property type="entry name" value="ALDEHYDE DEHYDROGENASE"/>
    <property type="match status" value="1"/>
</dbReference>
<dbReference type="FunFam" id="3.40.309.10:FF:000003">
    <property type="entry name" value="Aldehyde dehydrogenase"/>
    <property type="match status" value="1"/>
</dbReference>
<dbReference type="GO" id="GO:0004029">
    <property type="term" value="F:aldehyde dehydrogenase (NAD+) activity"/>
    <property type="evidence" value="ECO:0007669"/>
    <property type="project" value="TreeGrafter"/>
</dbReference>
<dbReference type="GO" id="GO:0006081">
    <property type="term" value="P:aldehyde metabolic process"/>
    <property type="evidence" value="ECO:0007669"/>
    <property type="project" value="InterPro"/>
</dbReference>
<dbReference type="CDD" id="cd07087">
    <property type="entry name" value="ALDH_F3-13-14_CALDH-like"/>
    <property type="match status" value="1"/>
</dbReference>